<protein>
    <submittedName>
        <fullName evidence="2">Uncharacterized protein</fullName>
    </submittedName>
</protein>
<feature type="region of interest" description="Disordered" evidence="1">
    <location>
        <begin position="55"/>
        <end position="108"/>
    </location>
</feature>
<gene>
    <name evidence="2" type="ORF">ElyMa_005330700</name>
</gene>
<sequence length="108" mass="11605">MPQQTSTFQGHFKPIMQDVVGTYHKLKNCLKLGPHLTGGWIGKSLDILLSQGNCNMARSKNQPTTSKSRGGLDSSVGSGLAPWPRGRGFEPQPSTVRAPTGWVGVSIM</sequence>
<evidence type="ECO:0000256" key="1">
    <source>
        <dbReference type="SAM" id="MobiDB-lite"/>
    </source>
</evidence>
<accession>A0AAV4JZA6</accession>
<feature type="compositionally biased region" description="Polar residues" evidence="1">
    <location>
        <begin position="55"/>
        <end position="68"/>
    </location>
</feature>
<comment type="caution">
    <text evidence="2">The sequence shown here is derived from an EMBL/GenBank/DDBJ whole genome shotgun (WGS) entry which is preliminary data.</text>
</comment>
<proteinExistence type="predicted"/>
<evidence type="ECO:0000313" key="2">
    <source>
        <dbReference type="EMBL" id="GFS28052.1"/>
    </source>
</evidence>
<keyword evidence="3" id="KW-1185">Reference proteome</keyword>
<organism evidence="2 3">
    <name type="scientific">Elysia marginata</name>
    <dbReference type="NCBI Taxonomy" id="1093978"/>
    <lineage>
        <taxon>Eukaryota</taxon>
        <taxon>Metazoa</taxon>
        <taxon>Spiralia</taxon>
        <taxon>Lophotrochozoa</taxon>
        <taxon>Mollusca</taxon>
        <taxon>Gastropoda</taxon>
        <taxon>Heterobranchia</taxon>
        <taxon>Euthyneura</taxon>
        <taxon>Panpulmonata</taxon>
        <taxon>Sacoglossa</taxon>
        <taxon>Placobranchoidea</taxon>
        <taxon>Plakobranchidae</taxon>
        <taxon>Elysia</taxon>
    </lineage>
</organism>
<name>A0AAV4JZA6_9GAST</name>
<dbReference type="Proteomes" id="UP000762676">
    <property type="component" value="Unassembled WGS sequence"/>
</dbReference>
<reference evidence="2 3" key="1">
    <citation type="journal article" date="2021" name="Elife">
        <title>Chloroplast acquisition without the gene transfer in kleptoplastic sea slugs, Plakobranchus ocellatus.</title>
        <authorList>
            <person name="Maeda T."/>
            <person name="Takahashi S."/>
            <person name="Yoshida T."/>
            <person name="Shimamura S."/>
            <person name="Takaki Y."/>
            <person name="Nagai Y."/>
            <person name="Toyoda A."/>
            <person name="Suzuki Y."/>
            <person name="Arimoto A."/>
            <person name="Ishii H."/>
            <person name="Satoh N."/>
            <person name="Nishiyama T."/>
            <person name="Hasebe M."/>
            <person name="Maruyama T."/>
            <person name="Minagawa J."/>
            <person name="Obokata J."/>
            <person name="Shigenobu S."/>
        </authorList>
    </citation>
    <scope>NUCLEOTIDE SEQUENCE [LARGE SCALE GENOMIC DNA]</scope>
</reference>
<evidence type="ECO:0000313" key="3">
    <source>
        <dbReference type="Proteomes" id="UP000762676"/>
    </source>
</evidence>
<dbReference type="AlphaFoldDB" id="A0AAV4JZA6"/>
<dbReference type="EMBL" id="BMAT01010610">
    <property type="protein sequence ID" value="GFS28052.1"/>
    <property type="molecule type" value="Genomic_DNA"/>
</dbReference>